<dbReference type="SMART" id="SM00671">
    <property type="entry name" value="SEL1"/>
    <property type="match status" value="3"/>
</dbReference>
<evidence type="ECO:0000256" key="1">
    <source>
        <dbReference type="SAM" id="MobiDB-lite"/>
    </source>
</evidence>
<keyword evidence="3" id="KW-1185">Reference proteome</keyword>
<dbReference type="EMBL" id="CP041637">
    <property type="protein sequence ID" value="QDO95648.1"/>
    <property type="molecule type" value="Genomic_DNA"/>
</dbReference>
<evidence type="ECO:0000313" key="3">
    <source>
        <dbReference type="Proteomes" id="UP000319209"/>
    </source>
</evidence>
<protein>
    <submittedName>
        <fullName evidence="2">Sel1 repeat family protein</fullName>
    </submittedName>
</protein>
<dbReference type="Proteomes" id="UP000319209">
    <property type="component" value="Chromosome"/>
</dbReference>
<dbReference type="SUPFAM" id="SSF81901">
    <property type="entry name" value="HCP-like"/>
    <property type="match status" value="1"/>
</dbReference>
<dbReference type="Pfam" id="PF08238">
    <property type="entry name" value="Sel1"/>
    <property type="match status" value="3"/>
</dbReference>
<gene>
    <name evidence="2" type="ORF">FNB79_04130</name>
</gene>
<feature type="compositionally biased region" description="Polar residues" evidence="1">
    <location>
        <begin position="8"/>
        <end position="30"/>
    </location>
</feature>
<accession>A0A516GVU2</accession>
<sequence length="219" mass="23813">MSCKDNPKQQLEATSTPEETQQENTSQDTLTKGEAYFESGIKAVEANDMPLAFKEFLAAANEGHDFAQFNVGLMYEQGLGVNKNPNEAFLWYEKSANQGNSAAQFNLGVSYENGYGTTIDYTKANSWYRKASLQGDGLAVGNLGMLYIRGQGVEVNKVAGIALLLISATTDTSPQNQAKNNISATQDLTPEMITEAQNLSQEMSTAENILIPLDAYLSK</sequence>
<dbReference type="PANTHER" id="PTHR45011:SF1">
    <property type="entry name" value="DAP3-BINDING CELL DEATH ENHANCER 1"/>
    <property type="match status" value="1"/>
</dbReference>
<dbReference type="Gene3D" id="1.25.40.10">
    <property type="entry name" value="Tetratricopeptide repeat domain"/>
    <property type="match status" value="1"/>
</dbReference>
<dbReference type="InterPro" id="IPR011990">
    <property type="entry name" value="TPR-like_helical_dom_sf"/>
</dbReference>
<evidence type="ECO:0000313" key="2">
    <source>
        <dbReference type="EMBL" id="QDO95648.1"/>
    </source>
</evidence>
<dbReference type="PANTHER" id="PTHR45011">
    <property type="entry name" value="DAP3-BINDING CELL DEATH ENHANCER 1"/>
    <property type="match status" value="1"/>
</dbReference>
<proteinExistence type="predicted"/>
<name>A0A516GVU2_9FLAO</name>
<feature type="region of interest" description="Disordered" evidence="1">
    <location>
        <begin position="1"/>
        <end position="31"/>
    </location>
</feature>
<dbReference type="InterPro" id="IPR006597">
    <property type="entry name" value="Sel1-like"/>
</dbReference>
<dbReference type="OrthoDB" id="1045962at2"/>
<organism evidence="2 3">
    <name type="scientific">Formosa sediminum</name>
    <dbReference type="NCBI Taxonomy" id="2594004"/>
    <lineage>
        <taxon>Bacteria</taxon>
        <taxon>Pseudomonadati</taxon>
        <taxon>Bacteroidota</taxon>
        <taxon>Flavobacteriia</taxon>
        <taxon>Flavobacteriales</taxon>
        <taxon>Flavobacteriaceae</taxon>
        <taxon>Formosa</taxon>
    </lineage>
</organism>
<dbReference type="InterPro" id="IPR052748">
    <property type="entry name" value="ISR_Activator"/>
</dbReference>
<dbReference type="AlphaFoldDB" id="A0A516GVU2"/>
<reference evidence="2 3" key="1">
    <citation type="submission" date="2019-07" db="EMBL/GenBank/DDBJ databases">
        <title>Genome sequencing for Formosa sp. PS13.</title>
        <authorList>
            <person name="Park S.-J."/>
        </authorList>
    </citation>
    <scope>NUCLEOTIDE SEQUENCE [LARGE SCALE GENOMIC DNA]</scope>
    <source>
        <strain evidence="2 3">PS13</strain>
    </source>
</reference>
<dbReference type="KEGG" id="fop:FNB79_04130"/>